<feature type="domain" description="SRCR" evidence="10">
    <location>
        <begin position="129"/>
        <end position="229"/>
    </location>
</feature>
<feature type="disulfide bond" evidence="9">
    <location>
        <begin position="198"/>
        <end position="208"/>
    </location>
</feature>
<organism evidence="11 12">
    <name type="scientific">Leptosomus discolor</name>
    <name type="common">Madagascar cuckoo roller</name>
    <name type="synonym">Cuculus discolor</name>
    <dbReference type="NCBI Taxonomy" id="188344"/>
    <lineage>
        <taxon>Eukaryota</taxon>
        <taxon>Metazoa</taxon>
        <taxon>Chordata</taxon>
        <taxon>Craniata</taxon>
        <taxon>Vertebrata</taxon>
        <taxon>Euteleostomi</taxon>
        <taxon>Archelosauria</taxon>
        <taxon>Archosauria</taxon>
        <taxon>Dinosauria</taxon>
        <taxon>Saurischia</taxon>
        <taxon>Theropoda</taxon>
        <taxon>Coelurosauria</taxon>
        <taxon>Aves</taxon>
        <taxon>Neognathae</taxon>
        <taxon>Neoaves</taxon>
        <taxon>Telluraves</taxon>
        <taxon>Coraciimorphae</taxon>
        <taxon>Coraciiformes</taxon>
        <taxon>Leptosomidae</taxon>
        <taxon>Leptosomus</taxon>
    </lineage>
</organism>
<feature type="disulfide bond" evidence="9">
    <location>
        <begin position="433"/>
        <end position="497"/>
    </location>
</feature>
<evidence type="ECO:0000259" key="10">
    <source>
        <dbReference type="PROSITE" id="PS50287"/>
    </source>
</evidence>
<gene>
    <name evidence="11" type="ORF">N330_03662</name>
</gene>
<dbReference type="Proteomes" id="UP000053001">
    <property type="component" value="Unassembled WGS sequence"/>
</dbReference>
<comment type="caution">
    <text evidence="9">Lacks conserved residue(s) required for the propagation of feature annotation.</text>
</comment>
<reference evidence="11 12" key="1">
    <citation type="submission" date="2014-04" db="EMBL/GenBank/DDBJ databases">
        <title>Genome evolution of avian class.</title>
        <authorList>
            <person name="Zhang G."/>
            <person name="Li C."/>
        </authorList>
    </citation>
    <scope>NUCLEOTIDE SEQUENCE [LARGE SCALE GENOMIC DNA]</scope>
    <source>
        <strain evidence="11">BGI_N330</strain>
    </source>
</reference>
<evidence type="ECO:0000313" key="12">
    <source>
        <dbReference type="Proteomes" id="UP000053001"/>
    </source>
</evidence>
<feature type="disulfide bond" evidence="9">
    <location>
        <begin position="477"/>
        <end position="487"/>
    </location>
</feature>
<feature type="disulfide bond" evidence="9">
    <location>
        <begin position="305"/>
        <end position="369"/>
    </location>
</feature>
<feature type="domain" description="SRCR" evidence="10">
    <location>
        <begin position="408"/>
        <end position="503"/>
    </location>
</feature>
<dbReference type="PRINTS" id="PR00258">
    <property type="entry name" value="SPERACTRCPTR"/>
</dbReference>
<dbReference type="PhylomeDB" id="A0A091R0L0"/>
<feature type="disulfide bond" evidence="9">
    <location>
        <begin position="318"/>
        <end position="379"/>
    </location>
</feature>
<feature type="non-terminal residue" evidence="11">
    <location>
        <position position="503"/>
    </location>
</feature>
<dbReference type="PROSITE" id="PS50287">
    <property type="entry name" value="SRCR_2"/>
    <property type="match status" value="4"/>
</dbReference>
<evidence type="ECO:0000256" key="9">
    <source>
        <dbReference type="PROSITE-ProRule" id="PRU00196"/>
    </source>
</evidence>
<dbReference type="SUPFAM" id="SSF56487">
    <property type="entry name" value="SRCR-like"/>
    <property type="match status" value="4"/>
</dbReference>
<feature type="disulfide bond" evidence="9">
    <location>
        <begin position="40"/>
        <end position="101"/>
    </location>
</feature>
<dbReference type="PROSITE" id="PS00420">
    <property type="entry name" value="SRCR_1"/>
    <property type="match status" value="4"/>
</dbReference>
<dbReference type="GO" id="GO:0031638">
    <property type="term" value="P:zymogen activation"/>
    <property type="evidence" value="ECO:0007669"/>
    <property type="project" value="TreeGrafter"/>
</dbReference>
<dbReference type="InterPro" id="IPR036772">
    <property type="entry name" value="SRCR-like_dom_sf"/>
</dbReference>
<dbReference type="FunFam" id="3.10.250.10:FF:000007">
    <property type="entry name" value="Soluble scavenger receptor cysteine-rich domain-containing protein SSC5D"/>
    <property type="match status" value="2"/>
</dbReference>
<keyword evidence="4" id="KW-0675">Receptor</keyword>
<feature type="disulfide bond" evidence="9">
    <location>
        <begin position="349"/>
        <end position="359"/>
    </location>
</feature>
<evidence type="ECO:0000256" key="5">
    <source>
        <dbReference type="ARBA" id="ARBA00023180"/>
    </source>
</evidence>
<dbReference type="Pfam" id="PF00530">
    <property type="entry name" value="SRCR"/>
    <property type="match status" value="4"/>
</dbReference>
<feature type="disulfide bond" evidence="9">
    <location>
        <begin position="27"/>
        <end position="91"/>
    </location>
</feature>
<dbReference type="EMBL" id="KK687258">
    <property type="protein sequence ID" value="KFQ15119.1"/>
    <property type="molecule type" value="Genomic_DNA"/>
</dbReference>
<dbReference type="PANTHER" id="PTHR48071:SF24">
    <property type="entry name" value="DELETED IN MALIGNANT BRAIN TUMORS 1 PROTEIN-LIKE"/>
    <property type="match status" value="1"/>
</dbReference>
<accession>A0A091R0L0</accession>
<dbReference type="FunFam" id="3.10.250.10:FF:000006">
    <property type="entry name" value="neurotrypsin isoform X2"/>
    <property type="match status" value="1"/>
</dbReference>
<name>A0A091R0L0_LEPDC</name>
<keyword evidence="12" id="KW-1185">Reference proteome</keyword>
<evidence type="ECO:0000313" key="11">
    <source>
        <dbReference type="EMBL" id="KFQ15119.1"/>
    </source>
</evidence>
<dbReference type="FunFam" id="3.10.250.10:FF:000002">
    <property type="entry name" value="Scavenger receptor cysteine-rich type 1 protein M130"/>
    <property type="match status" value="1"/>
</dbReference>
<evidence type="ECO:0000256" key="4">
    <source>
        <dbReference type="ARBA" id="ARBA00023170"/>
    </source>
</evidence>
<comment type="subunit">
    <text evidence="7">Interacts with LGALS1 and laminin.</text>
</comment>
<dbReference type="GO" id="GO:0004252">
    <property type="term" value="F:serine-type endopeptidase activity"/>
    <property type="evidence" value="ECO:0007669"/>
    <property type="project" value="TreeGrafter"/>
</dbReference>
<dbReference type="SMART" id="SM00202">
    <property type="entry name" value="SR"/>
    <property type="match status" value="4"/>
</dbReference>
<keyword evidence="1" id="KW-0732">Signal</keyword>
<dbReference type="PANTHER" id="PTHR48071">
    <property type="entry name" value="SRCR DOMAIN-CONTAINING PROTEIN"/>
    <property type="match status" value="1"/>
</dbReference>
<dbReference type="AlphaFoldDB" id="A0A091R0L0"/>
<feature type="non-terminal residue" evidence="11">
    <location>
        <position position="1"/>
    </location>
</feature>
<protein>
    <recommendedName>
        <fullName evidence="8">Soluble scavenger receptor cysteine-rich domain-containing protein SSC5D</fullName>
    </recommendedName>
</protein>
<keyword evidence="5" id="KW-0325">Glycoprotein</keyword>
<evidence type="ECO:0000256" key="7">
    <source>
        <dbReference type="ARBA" id="ARBA00064153"/>
    </source>
</evidence>
<keyword evidence="2" id="KW-0677">Repeat</keyword>
<keyword evidence="3 9" id="KW-1015">Disulfide bond</keyword>
<dbReference type="GO" id="GO:0005886">
    <property type="term" value="C:plasma membrane"/>
    <property type="evidence" value="ECO:0007669"/>
    <property type="project" value="TreeGrafter"/>
</dbReference>
<dbReference type="Gene3D" id="3.10.250.10">
    <property type="entry name" value="SRCR-like domain"/>
    <property type="match status" value="4"/>
</dbReference>
<dbReference type="InterPro" id="IPR001190">
    <property type="entry name" value="SRCR"/>
</dbReference>
<evidence type="ECO:0000256" key="1">
    <source>
        <dbReference type="ARBA" id="ARBA00022729"/>
    </source>
</evidence>
<sequence length="503" mass="53557">EVRLVNGSSRCSGRVEVLHNQRWGSVCDDGWDMDDAAVVCQQLGCGVAIAAPPRAQIGMGYEPIWLDDVNCTGPEAALSESRARPWGESNCNHQEDASMVCLATTSSTSVEGDLQKGCPPCPVSDPTALQLVNGSSLCAGRVEVLHKHQWGTVCDDNWDEEDAAVVCRQLGCGTVVSAPGTAWFGQGRNAIWLDDVNCTGREDALLECLARPWGTHNWDHGEDAGVVCSEKPQGFCGPLKASGNREVSPCPKKDVCIHDAAFPALCIPLADPVASQRAPLRLSDGPHHCAGRVEVFYENQWGTVCDDHWDLDDAAVVCRQLGCGTALSATRAGHFGAGSGPIWLDDVSCTGLEAALSYCRTKGWGKNNCHHGEDAGVVCGGGFHGAPLLPLVDSSSHPTEIHIGPAELRLVNGPNRCSGRVEVLHDHQWGTVCDDDWSFADARVVCRQLGCGMAVSAYGRAHFGQGSGRIWLDNVQCSGTEAALSDCLARPWGLNNCEHGEDA</sequence>
<feature type="disulfide bond" evidence="9">
    <location>
        <begin position="167"/>
        <end position="228"/>
    </location>
</feature>
<evidence type="ECO:0000256" key="6">
    <source>
        <dbReference type="ARBA" id="ARBA00058074"/>
    </source>
</evidence>
<proteinExistence type="predicted"/>
<feature type="domain" description="SRCR" evidence="10">
    <location>
        <begin position="2"/>
        <end position="102"/>
    </location>
</feature>
<comment type="function">
    <text evidence="6">Binds to extracellular matrix proteins. Binds to pathogen-associated molecular patterns (PAMPs) present on the cell walls of Gram-positive and Gram-negative bacteria and fungi, behaving as a pattern recognition receptor (PRR). Induces bacterial and fungal aggregation and subsequent inhibition of PAMP-induced cytokine release. Does not possess intrinsic bactericidal activity. May play a role in the innate defense and homeostasis of certain epithelial surfaces.</text>
</comment>
<feature type="domain" description="SRCR" evidence="10">
    <location>
        <begin position="280"/>
        <end position="380"/>
    </location>
</feature>
<evidence type="ECO:0000256" key="8">
    <source>
        <dbReference type="ARBA" id="ARBA00069168"/>
    </source>
</evidence>
<evidence type="ECO:0000256" key="2">
    <source>
        <dbReference type="ARBA" id="ARBA00022737"/>
    </source>
</evidence>
<evidence type="ECO:0000256" key="3">
    <source>
        <dbReference type="ARBA" id="ARBA00023157"/>
    </source>
</evidence>